<dbReference type="OrthoDB" id="7055905at2"/>
<dbReference type="EMBL" id="PJNE01000001">
    <property type="protein sequence ID" value="PKW27143.1"/>
    <property type="molecule type" value="Genomic_DNA"/>
</dbReference>
<keyword evidence="7" id="KW-1185">Reference proteome</keyword>
<dbReference type="SUPFAM" id="SSF53187">
    <property type="entry name" value="Zn-dependent exopeptidases"/>
    <property type="match status" value="1"/>
</dbReference>
<keyword evidence="3" id="KW-0378">Hydrolase</keyword>
<dbReference type="InterPro" id="IPR011650">
    <property type="entry name" value="Peptidase_M20_dimer"/>
</dbReference>
<dbReference type="Pfam" id="PF07687">
    <property type="entry name" value="M20_dimer"/>
    <property type="match status" value="1"/>
</dbReference>
<evidence type="ECO:0000256" key="2">
    <source>
        <dbReference type="ARBA" id="ARBA00022723"/>
    </source>
</evidence>
<dbReference type="InterPro" id="IPR001261">
    <property type="entry name" value="ArgE/DapE_CS"/>
</dbReference>
<dbReference type="InterPro" id="IPR002933">
    <property type="entry name" value="Peptidase_M20"/>
</dbReference>
<accession>A0A2N3YJW1</accession>
<reference evidence="6 7" key="1">
    <citation type="submission" date="2017-12" db="EMBL/GenBank/DDBJ databases">
        <title>Sequencing the genomes of 1000 Actinobacteria strains.</title>
        <authorList>
            <person name="Klenk H.-P."/>
        </authorList>
    </citation>
    <scope>NUCLEOTIDE SEQUENCE [LARGE SCALE GENOMIC DNA]</scope>
    <source>
        <strain evidence="6 7">DSM 12806</strain>
    </source>
</reference>
<dbReference type="AlphaFoldDB" id="A0A2N3YJW1"/>
<dbReference type="Pfam" id="PF01546">
    <property type="entry name" value="Peptidase_M20"/>
    <property type="match status" value="1"/>
</dbReference>
<proteinExistence type="predicted"/>
<keyword evidence="4" id="KW-0862">Zinc</keyword>
<evidence type="ECO:0000256" key="1">
    <source>
        <dbReference type="ARBA" id="ARBA00001947"/>
    </source>
</evidence>
<evidence type="ECO:0000313" key="6">
    <source>
        <dbReference type="EMBL" id="PKW27143.1"/>
    </source>
</evidence>
<keyword evidence="2" id="KW-0479">Metal-binding</keyword>
<dbReference type="PANTHER" id="PTHR43808:SF25">
    <property type="entry name" value="PEPTIDASE M20 DIMERISATION DOMAIN-CONTAINING PROTEIN"/>
    <property type="match status" value="1"/>
</dbReference>
<protein>
    <submittedName>
        <fullName evidence="6">Acetylornithine deacetylase</fullName>
    </submittedName>
</protein>
<evidence type="ECO:0000313" key="7">
    <source>
        <dbReference type="Proteomes" id="UP000233781"/>
    </source>
</evidence>
<organism evidence="6 7">
    <name type="scientific">Phycicoccus duodecadis</name>
    <dbReference type="NCBI Taxonomy" id="173053"/>
    <lineage>
        <taxon>Bacteria</taxon>
        <taxon>Bacillati</taxon>
        <taxon>Actinomycetota</taxon>
        <taxon>Actinomycetes</taxon>
        <taxon>Micrococcales</taxon>
        <taxon>Intrasporangiaceae</taxon>
        <taxon>Phycicoccus</taxon>
    </lineage>
</organism>
<evidence type="ECO:0000256" key="3">
    <source>
        <dbReference type="ARBA" id="ARBA00022801"/>
    </source>
</evidence>
<dbReference type="Gene3D" id="3.30.70.360">
    <property type="match status" value="1"/>
</dbReference>
<evidence type="ECO:0000256" key="4">
    <source>
        <dbReference type="ARBA" id="ARBA00022833"/>
    </source>
</evidence>
<feature type="domain" description="Peptidase M20 dimerisation" evidence="5">
    <location>
        <begin position="182"/>
        <end position="278"/>
    </location>
</feature>
<dbReference type="PROSITE" id="PS00758">
    <property type="entry name" value="ARGE_DAPE_CPG2_1"/>
    <property type="match status" value="1"/>
</dbReference>
<dbReference type="SUPFAM" id="SSF55031">
    <property type="entry name" value="Bacterial exopeptidase dimerisation domain"/>
    <property type="match status" value="1"/>
</dbReference>
<dbReference type="RefSeq" id="WP_101395611.1">
    <property type="nucleotide sequence ID" value="NZ_PJNE01000001.1"/>
</dbReference>
<dbReference type="InterPro" id="IPR036264">
    <property type="entry name" value="Bact_exopeptidase_dim_dom"/>
</dbReference>
<dbReference type="GO" id="GO:0046872">
    <property type="term" value="F:metal ion binding"/>
    <property type="evidence" value="ECO:0007669"/>
    <property type="project" value="UniProtKB-KW"/>
</dbReference>
<comment type="cofactor">
    <cofactor evidence="1">
        <name>Zn(2+)</name>
        <dbReference type="ChEBI" id="CHEBI:29105"/>
    </cofactor>
</comment>
<dbReference type="GO" id="GO:0016787">
    <property type="term" value="F:hydrolase activity"/>
    <property type="evidence" value="ECO:0007669"/>
    <property type="project" value="UniProtKB-KW"/>
</dbReference>
<dbReference type="InterPro" id="IPR050072">
    <property type="entry name" value="Peptidase_M20A"/>
</dbReference>
<name>A0A2N3YJW1_9MICO</name>
<dbReference type="PANTHER" id="PTHR43808">
    <property type="entry name" value="ACETYLORNITHINE DEACETYLASE"/>
    <property type="match status" value="1"/>
</dbReference>
<evidence type="ECO:0000259" key="5">
    <source>
        <dbReference type="Pfam" id="PF07687"/>
    </source>
</evidence>
<gene>
    <name evidence="6" type="ORF">ATL31_1979</name>
</gene>
<dbReference type="Gene3D" id="3.40.630.10">
    <property type="entry name" value="Zn peptidases"/>
    <property type="match status" value="1"/>
</dbReference>
<dbReference type="Proteomes" id="UP000233781">
    <property type="component" value="Unassembled WGS sequence"/>
</dbReference>
<comment type="caution">
    <text evidence="6">The sequence shown here is derived from an EMBL/GenBank/DDBJ whole genome shotgun (WGS) entry which is preliminary data.</text>
</comment>
<sequence>MPDPADLAATATALAVRLVSLDTVNPGLVPGAAGEGAAVELLRARLAAADWATEVVLPQGGATDRPSLLAWTPEPRPVTVLLNGHLDTVGVDGMGEPFAARVDGDRLVGRGACDMKGGVAALVVAAEAVAADPEAPRVVLALVADEEDRSLGTEAVLTALPGLGLHPDVALVAEPTGLDICTSHRGYAVVEVELHGRAAHSSQPELGVNTAHLAARLVAEVEAAGRVVAVAGGSLMVTVVEAGRAPFTVPSRARVVVERRTVPGEWAGDALAEVEALLVDLRTAEPGVTATATLSHAREAWRLDADGPAAHLARALRDRLVTQGAEPGTLDAPYWMESPLWQDAGIPTVVCGPGGGGLHAVDEWLDLAQLRRFVRALPGALRAAAGGSGAH</sequence>